<name>A0A367LSI2_9HYPO</name>
<keyword evidence="3" id="KW-1185">Reference proteome</keyword>
<evidence type="ECO:0000313" key="2">
    <source>
        <dbReference type="EMBL" id="RCI17415.1"/>
    </source>
</evidence>
<evidence type="ECO:0000256" key="1">
    <source>
        <dbReference type="SAM" id="SignalP"/>
    </source>
</evidence>
<accession>A0A367LSI2</accession>
<feature type="chain" id="PRO_5016735852" evidence="1">
    <location>
        <begin position="18"/>
        <end position="91"/>
    </location>
</feature>
<feature type="signal peptide" evidence="1">
    <location>
        <begin position="1"/>
        <end position="17"/>
    </location>
</feature>
<sequence>MKISVALFTVLAGLATAYPFKKEQSDRSGLEFDDARVCDDCLLTPLTMQLAVLISRALPGCREFPPEVGTCVDDSKLIHPAPSPVYREFDL</sequence>
<dbReference type="AlphaFoldDB" id="A0A367LSI2"/>
<proteinExistence type="predicted"/>
<dbReference type="EMBL" id="LKCN02000001">
    <property type="protein sequence ID" value="RCI17415.1"/>
    <property type="molecule type" value="Genomic_DNA"/>
</dbReference>
<gene>
    <name evidence="2" type="ORF">L249_3303</name>
</gene>
<keyword evidence="1" id="KW-0732">Signal</keyword>
<reference evidence="2 3" key="1">
    <citation type="journal article" date="2015" name="BMC Genomics">
        <title>Insights from the genome of Ophiocordyceps polyrhachis-furcata to pathogenicity and host specificity in insect fungi.</title>
        <authorList>
            <person name="Wichadakul D."/>
            <person name="Kobmoo N."/>
            <person name="Ingsriswang S."/>
            <person name="Tangphatsornruang S."/>
            <person name="Chantasingh D."/>
            <person name="Luangsa-ard J.J."/>
            <person name="Eurwilaichitr L."/>
        </authorList>
    </citation>
    <scope>NUCLEOTIDE SEQUENCE [LARGE SCALE GENOMIC DNA]</scope>
    <source>
        <strain evidence="2 3">BCC 54312</strain>
    </source>
</reference>
<protein>
    <submittedName>
        <fullName evidence="2">Uncharacterized protein</fullName>
    </submittedName>
</protein>
<comment type="caution">
    <text evidence="2">The sequence shown here is derived from an EMBL/GenBank/DDBJ whole genome shotgun (WGS) entry which is preliminary data.</text>
</comment>
<evidence type="ECO:0000313" key="3">
    <source>
        <dbReference type="Proteomes" id="UP000253664"/>
    </source>
</evidence>
<dbReference type="Proteomes" id="UP000253664">
    <property type="component" value="Unassembled WGS sequence"/>
</dbReference>
<organism evidence="2 3">
    <name type="scientific">Ophiocordyceps polyrhachis-furcata BCC 54312</name>
    <dbReference type="NCBI Taxonomy" id="1330021"/>
    <lineage>
        <taxon>Eukaryota</taxon>
        <taxon>Fungi</taxon>
        <taxon>Dikarya</taxon>
        <taxon>Ascomycota</taxon>
        <taxon>Pezizomycotina</taxon>
        <taxon>Sordariomycetes</taxon>
        <taxon>Hypocreomycetidae</taxon>
        <taxon>Hypocreales</taxon>
        <taxon>Ophiocordycipitaceae</taxon>
        <taxon>Ophiocordyceps</taxon>
    </lineage>
</organism>